<evidence type="ECO:0000256" key="1">
    <source>
        <dbReference type="ARBA" id="ARBA00008645"/>
    </source>
</evidence>
<evidence type="ECO:0000256" key="2">
    <source>
        <dbReference type="ARBA" id="ARBA00022801"/>
    </source>
</evidence>
<dbReference type="OrthoDB" id="5902829at2"/>
<feature type="domain" description="Serine aminopeptidase S33" evidence="4">
    <location>
        <begin position="36"/>
        <end position="267"/>
    </location>
</feature>
<dbReference type="Proteomes" id="UP000240424">
    <property type="component" value="Unassembled WGS sequence"/>
</dbReference>
<reference evidence="5 6" key="1">
    <citation type="submission" date="2017-01" db="EMBL/GenBank/DDBJ databases">
        <authorList>
            <consortium name="Urmite Genomes"/>
        </authorList>
    </citation>
    <scope>NUCLEOTIDE SEQUENCE [LARGE SCALE GENOMIC DNA]</scope>
    <source>
        <strain evidence="5 6">AB215</strain>
    </source>
</reference>
<evidence type="ECO:0000259" key="4">
    <source>
        <dbReference type="Pfam" id="PF12146"/>
    </source>
</evidence>
<organism evidence="5 6">
    <name type="scientific">Mycobacterium numidiamassiliense</name>
    <dbReference type="NCBI Taxonomy" id="1841861"/>
    <lineage>
        <taxon>Bacteria</taxon>
        <taxon>Bacillati</taxon>
        <taxon>Actinomycetota</taxon>
        <taxon>Actinomycetes</taxon>
        <taxon>Mycobacteriales</taxon>
        <taxon>Mycobacteriaceae</taxon>
        <taxon>Mycobacterium</taxon>
    </lineage>
</organism>
<dbReference type="Gene3D" id="3.40.50.1820">
    <property type="entry name" value="alpha/beta hydrolase"/>
    <property type="match status" value="1"/>
</dbReference>
<dbReference type="PANTHER" id="PTHR22946">
    <property type="entry name" value="DIENELACTONE HYDROLASE DOMAIN-CONTAINING PROTEIN-RELATED"/>
    <property type="match status" value="1"/>
</dbReference>
<dbReference type="InterPro" id="IPR029058">
    <property type="entry name" value="AB_hydrolase_fold"/>
</dbReference>
<dbReference type="GO" id="GO:0052689">
    <property type="term" value="F:carboxylic ester hydrolase activity"/>
    <property type="evidence" value="ECO:0007669"/>
    <property type="project" value="UniProtKB-ARBA"/>
</dbReference>
<dbReference type="AlphaFoldDB" id="A0A2U3PCA6"/>
<keyword evidence="6" id="KW-1185">Reference proteome</keyword>
<protein>
    <submittedName>
        <fullName evidence="5">Fermentation-respiration switch protein FrsA, has esterase activity, DUF1100 family</fullName>
    </submittedName>
</protein>
<dbReference type="InterPro" id="IPR022742">
    <property type="entry name" value="Hydrolase_4"/>
</dbReference>
<dbReference type="SUPFAM" id="SSF53474">
    <property type="entry name" value="alpha/beta-Hydrolases"/>
    <property type="match status" value="1"/>
</dbReference>
<dbReference type="Pfam" id="PF12146">
    <property type="entry name" value="Hydrolase_4"/>
    <property type="match status" value="1"/>
</dbReference>
<evidence type="ECO:0000256" key="3">
    <source>
        <dbReference type="SAM" id="MobiDB-lite"/>
    </source>
</evidence>
<comment type="similarity">
    <text evidence="1">Belongs to the AB hydrolase superfamily.</text>
</comment>
<dbReference type="Gene3D" id="1.10.10.800">
    <property type="match status" value="1"/>
</dbReference>
<keyword evidence="2" id="KW-0378">Hydrolase</keyword>
<gene>
    <name evidence="5" type="ORF">MNAB215_3603</name>
</gene>
<dbReference type="PANTHER" id="PTHR22946:SF9">
    <property type="entry name" value="POLYKETIDE TRANSFERASE AF380"/>
    <property type="match status" value="1"/>
</dbReference>
<name>A0A2U3PCA6_9MYCO</name>
<evidence type="ECO:0000313" key="5">
    <source>
        <dbReference type="EMBL" id="SPM41398.1"/>
    </source>
</evidence>
<dbReference type="STRING" id="1841861.GCA_900157365_01923"/>
<proteinExistence type="inferred from homology"/>
<sequence>MSTGHTFVRHDTAFLSEGTACAAWLYRPDGVDNPPIVVLAHGFAAFRDLRLDAYAARFAQAGYAALVFDYRHWGASEGEPRRLLDIGHQHADWRAAVAYARRLEGIDTTRVVGWGSSFGGGHVLDLAAHDDELAAAIVQVPHVTGPASAFAQHPKLVARLLVAAVRDQAGSWLGAKPYRVQSIGRPGRVAMMTSPGAFELVEKMAGDKHEQLLAENDVAARIALRVPFYSPGRHVADITAPTLVQLAKHDDVTPYAKAKKIVARIPKGEVLSYDCTHFEPYLDPHFEQIVSDQIRFLQRHVPISSRGHSRSPDDTPEAGVAAPTRSG</sequence>
<accession>A0A2U3PCA6</accession>
<feature type="region of interest" description="Disordered" evidence="3">
    <location>
        <begin position="304"/>
        <end position="327"/>
    </location>
</feature>
<dbReference type="EMBL" id="FUEZ01000004">
    <property type="protein sequence ID" value="SPM41398.1"/>
    <property type="molecule type" value="Genomic_DNA"/>
</dbReference>
<evidence type="ECO:0000313" key="6">
    <source>
        <dbReference type="Proteomes" id="UP000240424"/>
    </source>
</evidence>
<dbReference type="RefSeq" id="WP_083746161.1">
    <property type="nucleotide sequence ID" value="NZ_FUEZ01000004.1"/>
</dbReference>
<dbReference type="InterPro" id="IPR050261">
    <property type="entry name" value="FrsA_esterase"/>
</dbReference>